<feature type="compositionally biased region" description="Polar residues" evidence="12">
    <location>
        <begin position="234"/>
        <end position="243"/>
    </location>
</feature>
<keyword evidence="15" id="KW-0675">Receptor</keyword>
<protein>
    <submittedName>
        <fullName evidence="15">TonB-dependent receptor plug domain-containing protein</fullName>
    </submittedName>
</protein>
<keyword evidence="13" id="KW-0732">Signal</keyword>
<evidence type="ECO:0000313" key="16">
    <source>
        <dbReference type="Proteomes" id="UP000614424"/>
    </source>
</evidence>
<evidence type="ECO:0000256" key="5">
    <source>
        <dbReference type="ARBA" id="ARBA00022692"/>
    </source>
</evidence>
<dbReference type="InterPro" id="IPR037066">
    <property type="entry name" value="Plug_dom_sf"/>
</dbReference>
<dbReference type="PANTHER" id="PTHR32552">
    <property type="entry name" value="FERRICHROME IRON RECEPTOR-RELATED"/>
    <property type="match status" value="1"/>
</dbReference>
<comment type="subcellular location">
    <subcellularLocation>
        <location evidence="1 11">Cell outer membrane</location>
        <topology evidence="1 11">Multi-pass membrane protein</topology>
    </subcellularLocation>
</comment>
<evidence type="ECO:0000256" key="10">
    <source>
        <dbReference type="ARBA" id="ARBA00023237"/>
    </source>
</evidence>
<keyword evidence="6" id="KW-0408">Iron</keyword>
<dbReference type="Proteomes" id="UP000614424">
    <property type="component" value="Unassembled WGS sequence"/>
</dbReference>
<dbReference type="InterPro" id="IPR036942">
    <property type="entry name" value="Beta-barrel_TonB_sf"/>
</dbReference>
<sequence>MKRFISLASILLLAAPVLAAEVRQELDEVVVSASRVSEKVKDTPVAVSLFTEQDLEKVKARNPEEILSRVPGINSQGFGGESELTAIRVPTHFTNPYTIVLIDGVPTSSYGSGSSSQFLGLNSNSIARIEVIKGPASALYGSNAIGGIINVITKEPTAEPQGKIWTEGGEYGQFRSGLSGSGGHGKMGFNLDLSLVDSDGWRDHTSLDKKAASIKVNYAATDTSIFSFKTDLVSSENDSSGSITEADFKTDWQH</sequence>
<evidence type="ECO:0000256" key="1">
    <source>
        <dbReference type="ARBA" id="ARBA00004571"/>
    </source>
</evidence>
<comment type="caution">
    <text evidence="15">The sequence shown here is derived from an EMBL/GenBank/DDBJ whole genome shotgun (WGS) entry which is preliminary data.</text>
</comment>
<keyword evidence="3 11" id="KW-1134">Transmembrane beta strand</keyword>
<evidence type="ECO:0000256" key="9">
    <source>
        <dbReference type="ARBA" id="ARBA00023136"/>
    </source>
</evidence>
<dbReference type="GO" id="GO:0006826">
    <property type="term" value="P:iron ion transport"/>
    <property type="evidence" value="ECO:0007669"/>
    <property type="project" value="UniProtKB-KW"/>
</dbReference>
<dbReference type="AlphaFoldDB" id="A0A8J6TGM6"/>
<dbReference type="InterPro" id="IPR012910">
    <property type="entry name" value="Plug_dom"/>
</dbReference>
<comment type="similarity">
    <text evidence="11">Belongs to the TonB-dependent receptor family.</text>
</comment>
<proteinExistence type="inferred from homology"/>
<gene>
    <name evidence="15" type="ORF">H8E41_10020</name>
</gene>
<accession>A0A8J6TGM6</accession>
<feature type="chain" id="PRO_5035288956" evidence="13">
    <location>
        <begin position="20"/>
        <end position="254"/>
    </location>
</feature>
<evidence type="ECO:0000256" key="4">
    <source>
        <dbReference type="ARBA" id="ARBA00022496"/>
    </source>
</evidence>
<keyword evidence="9 11" id="KW-0472">Membrane</keyword>
<reference evidence="15 16" key="1">
    <citation type="submission" date="2020-08" db="EMBL/GenBank/DDBJ databases">
        <title>Bridging the membrane lipid divide: bacteria of the FCB group superphylum have the potential to synthesize archaeal ether lipids.</title>
        <authorList>
            <person name="Villanueva L."/>
            <person name="Von Meijenfeldt F.A.B."/>
            <person name="Westbye A.B."/>
            <person name="Yadav S."/>
            <person name="Hopmans E.C."/>
            <person name="Dutilh B.E."/>
            <person name="Sinninghe Damste J.S."/>
        </authorList>
    </citation>
    <scope>NUCLEOTIDE SEQUENCE [LARGE SCALE GENOMIC DNA]</scope>
    <source>
        <strain evidence="15">NIOZ-UU47</strain>
    </source>
</reference>
<feature type="domain" description="TonB-dependent receptor plug" evidence="14">
    <location>
        <begin position="40"/>
        <end position="148"/>
    </location>
</feature>
<evidence type="ECO:0000256" key="3">
    <source>
        <dbReference type="ARBA" id="ARBA00022452"/>
    </source>
</evidence>
<evidence type="ECO:0000256" key="13">
    <source>
        <dbReference type="SAM" id="SignalP"/>
    </source>
</evidence>
<keyword evidence="4" id="KW-0410">Iron transport</keyword>
<dbReference type="Pfam" id="PF07715">
    <property type="entry name" value="Plug"/>
    <property type="match status" value="1"/>
</dbReference>
<keyword evidence="7" id="KW-0406">Ion transport</keyword>
<dbReference type="GO" id="GO:0009279">
    <property type="term" value="C:cell outer membrane"/>
    <property type="evidence" value="ECO:0007669"/>
    <property type="project" value="UniProtKB-SubCell"/>
</dbReference>
<evidence type="ECO:0000256" key="8">
    <source>
        <dbReference type="ARBA" id="ARBA00023077"/>
    </source>
</evidence>
<keyword evidence="2 11" id="KW-0813">Transport</keyword>
<keyword evidence="5 11" id="KW-0812">Transmembrane</keyword>
<evidence type="ECO:0000256" key="2">
    <source>
        <dbReference type="ARBA" id="ARBA00022448"/>
    </source>
</evidence>
<evidence type="ECO:0000256" key="11">
    <source>
        <dbReference type="PROSITE-ProRule" id="PRU01360"/>
    </source>
</evidence>
<dbReference type="EMBL" id="JACNJZ010000138">
    <property type="protein sequence ID" value="MBC8318230.1"/>
    <property type="molecule type" value="Genomic_DNA"/>
</dbReference>
<organism evidence="15 16">
    <name type="scientific">Candidatus Desulfobia pelagia</name>
    <dbReference type="NCBI Taxonomy" id="2841692"/>
    <lineage>
        <taxon>Bacteria</taxon>
        <taxon>Pseudomonadati</taxon>
        <taxon>Thermodesulfobacteriota</taxon>
        <taxon>Desulfobulbia</taxon>
        <taxon>Desulfobulbales</taxon>
        <taxon>Desulfobulbaceae</taxon>
        <taxon>Candidatus Desulfobia</taxon>
    </lineage>
</organism>
<name>A0A8J6TGM6_9BACT</name>
<evidence type="ECO:0000256" key="7">
    <source>
        <dbReference type="ARBA" id="ARBA00023065"/>
    </source>
</evidence>
<dbReference type="SUPFAM" id="SSF56935">
    <property type="entry name" value="Porins"/>
    <property type="match status" value="1"/>
</dbReference>
<feature type="signal peptide" evidence="13">
    <location>
        <begin position="1"/>
        <end position="19"/>
    </location>
</feature>
<dbReference type="Gene3D" id="2.40.170.20">
    <property type="entry name" value="TonB-dependent receptor, beta-barrel domain"/>
    <property type="match status" value="1"/>
</dbReference>
<evidence type="ECO:0000256" key="6">
    <source>
        <dbReference type="ARBA" id="ARBA00023004"/>
    </source>
</evidence>
<keyword evidence="8" id="KW-0798">TonB box</keyword>
<dbReference type="PROSITE" id="PS52016">
    <property type="entry name" value="TONB_DEPENDENT_REC_3"/>
    <property type="match status" value="1"/>
</dbReference>
<feature type="region of interest" description="Disordered" evidence="12">
    <location>
        <begin position="234"/>
        <end position="254"/>
    </location>
</feature>
<evidence type="ECO:0000259" key="14">
    <source>
        <dbReference type="Pfam" id="PF07715"/>
    </source>
</evidence>
<dbReference type="InterPro" id="IPR039426">
    <property type="entry name" value="TonB-dep_rcpt-like"/>
</dbReference>
<evidence type="ECO:0000256" key="12">
    <source>
        <dbReference type="SAM" id="MobiDB-lite"/>
    </source>
</evidence>
<evidence type="ECO:0000313" key="15">
    <source>
        <dbReference type="EMBL" id="MBC8318230.1"/>
    </source>
</evidence>
<feature type="non-terminal residue" evidence="15">
    <location>
        <position position="254"/>
    </location>
</feature>
<dbReference type="PANTHER" id="PTHR32552:SF81">
    <property type="entry name" value="TONB-DEPENDENT OUTER MEMBRANE RECEPTOR"/>
    <property type="match status" value="1"/>
</dbReference>
<keyword evidence="10 11" id="KW-0998">Cell outer membrane</keyword>
<dbReference type="Gene3D" id="2.170.130.10">
    <property type="entry name" value="TonB-dependent receptor, plug domain"/>
    <property type="match status" value="1"/>
</dbReference>